<keyword evidence="10 11" id="KW-0449">Lipoprotein</keyword>
<keyword evidence="8" id="KW-0472">Membrane</keyword>
<keyword evidence="9 11" id="KW-0899">Viral immunoevasion</keyword>
<name>I1ZIT0_9HIV2</name>
<dbReference type="InterPro" id="IPR001558">
    <property type="entry name" value="HIV_Nef"/>
</dbReference>
<evidence type="ECO:0000256" key="12">
    <source>
        <dbReference type="SAM" id="MobiDB-lite"/>
    </source>
</evidence>
<evidence type="ECO:0000256" key="9">
    <source>
        <dbReference type="ARBA" id="ARBA00023280"/>
    </source>
</evidence>
<evidence type="ECO:0000256" key="5">
    <source>
        <dbReference type="ARBA" id="ARBA00022707"/>
    </source>
</evidence>
<dbReference type="Gene3D" id="3.30.62.10">
    <property type="entry name" value="Nef Regulatory Factor"/>
    <property type="match status" value="1"/>
</dbReference>
<evidence type="ECO:0000256" key="4">
    <source>
        <dbReference type="ARBA" id="ARBA00022581"/>
    </source>
</evidence>
<sequence length="254" mass="29542">MGASGSKERSKPSRGLRERLLRARGETCGGHCNESGGEYLQSQEGSGREQKSLSCEGQRYQQGDFMNTPWRTPAEEREKQLYKQQNMDDVDSDDDDLVGVRVTPRVPLRAMTYKLAVDMSHFIKEKGGLEGMFYSERRRRILDIYLEKEEGIIPDWQNYTHGPGTRYPKFFGWLWKLVPVDIPQGEEEDHCLLHPAQTSRFDDQHGETLVWRFDPMLAYEYTAFARYPEEFGYQSDLPEKEWKARLKARGIPFS</sequence>
<evidence type="ECO:0000256" key="10">
    <source>
        <dbReference type="ARBA" id="ARBA00023288"/>
    </source>
</evidence>
<dbReference type="EMBL" id="JQ990949">
    <property type="protein sequence ID" value="AFJ24954.1"/>
    <property type="molecule type" value="Genomic_DNA"/>
</dbReference>
<gene>
    <name evidence="13" type="primary">nef</name>
</gene>
<keyword evidence="6" id="KW-1043">Host membrane</keyword>
<organismHost>
    <name type="scientific">Homo sapiens</name>
    <name type="common">Human</name>
    <dbReference type="NCBI Taxonomy" id="9606"/>
</organismHost>
<keyword evidence="4" id="KW-0945">Host-virus interaction</keyword>
<comment type="similarity">
    <text evidence="1 11">Belongs to the lentivirus primate group Nef protein family.</text>
</comment>
<keyword evidence="7 11" id="KW-0843">Virulence</keyword>
<reference evidence="13" key="1">
    <citation type="journal article" date="2012" name="Retrovirology">
        <title>Identification of a highly conserved valine-glycine-phenylalanine amino acid triplet required for HIV-1 Nef function.</title>
        <authorList>
            <person name="Meuwissen P.J."/>
            <person name="Stolp B."/>
            <person name="Iannucci V."/>
            <person name="Vermeire J."/>
            <person name="Naessens E."/>
            <person name="Saksela K."/>
            <person name="Geyer M."/>
            <person name="Vanham G."/>
            <person name="Arien K.K."/>
            <person name="Fackler O.T."/>
            <person name="Verhasselt B."/>
        </authorList>
    </citation>
    <scope>NUCLEOTIDE SEQUENCE</scope>
    <source>
        <strain evidence="13">VI884</strain>
    </source>
</reference>
<evidence type="ECO:0000256" key="2">
    <source>
        <dbReference type="ARBA" id="ARBA00013526"/>
    </source>
</evidence>
<dbReference type="SUPFAM" id="SSF55671">
    <property type="entry name" value="Regulatory factor Nef"/>
    <property type="match status" value="1"/>
</dbReference>
<evidence type="ECO:0000256" key="8">
    <source>
        <dbReference type="ARBA" id="ARBA00023136"/>
    </source>
</evidence>
<evidence type="ECO:0000256" key="1">
    <source>
        <dbReference type="ARBA" id="ARBA00006933"/>
    </source>
</evidence>
<evidence type="ECO:0000256" key="6">
    <source>
        <dbReference type="ARBA" id="ARBA00022870"/>
    </source>
</evidence>
<evidence type="ECO:0000256" key="7">
    <source>
        <dbReference type="ARBA" id="ARBA00023026"/>
    </source>
</evidence>
<dbReference type="GO" id="GO:0005525">
    <property type="term" value="F:GTP binding"/>
    <property type="evidence" value="ECO:0007669"/>
    <property type="project" value="InterPro"/>
</dbReference>
<evidence type="ECO:0000313" key="13">
    <source>
        <dbReference type="EMBL" id="AFJ24954.1"/>
    </source>
</evidence>
<evidence type="ECO:0000256" key="11">
    <source>
        <dbReference type="RuleBase" id="RU000344"/>
    </source>
</evidence>
<accession>I1ZIT0</accession>
<feature type="compositionally biased region" description="Polar residues" evidence="12">
    <location>
        <begin position="52"/>
        <end position="65"/>
    </location>
</feature>
<proteinExistence type="inferred from homology"/>
<keyword evidence="5 11" id="KW-0519">Myristate</keyword>
<feature type="region of interest" description="Disordered" evidence="12">
    <location>
        <begin position="25"/>
        <end position="69"/>
    </location>
</feature>
<keyword evidence="3" id="KW-1032">Host cell membrane</keyword>
<organism evidence="13">
    <name type="scientific">Human immunodeficiency virus 2</name>
    <dbReference type="NCBI Taxonomy" id="11709"/>
    <lineage>
        <taxon>Viruses</taxon>
        <taxon>Riboviria</taxon>
        <taxon>Pararnavirae</taxon>
        <taxon>Artverviricota</taxon>
        <taxon>Revtraviricetes</taxon>
        <taxon>Ortervirales</taxon>
        <taxon>Retroviridae</taxon>
        <taxon>Orthoretrovirinae</taxon>
        <taxon>Lentivirus</taxon>
        <taxon>Lentivirus humimdef2</taxon>
    </lineage>
</organism>
<protein>
    <recommendedName>
        <fullName evidence="2 11">Protein Nef</fullName>
    </recommendedName>
</protein>
<dbReference type="InterPro" id="IPR027481">
    <property type="entry name" value="HIV-1_Nef_core_sf"/>
</dbReference>
<evidence type="ECO:0000256" key="3">
    <source>
        <dbReference type="ARBA" id="ARBA00022511"/>
    </source>
</evidence>
<dbReference type="Pfam" id="PF00469">
    <property type="entry name" value="F-protein"/>
    <property type="match status" value="1"/>
</dbReference>